<dbReference type="Pfam" id="PF00884">
    <property type="entry name" value="Sulfatase"/>
    <property type="match status" value="1"/>
</dbReference>
<evidence type="ECO:0000256" key="2">
    <source>
        <dbReference type="ARBA" id="ARBA00022723"/>
    </source>
</evidence>
<feature type="non-terminal residue" evidence="6">
    <location>
        <position position="115"/>
    </location>
</feature>
<dbReference type="PANTHER" id="PTHR42693">
    <property type="entry name" value="ARYLSULFATASE FAMILY MEMBER"/>
    <property type="match status" value="1"/>
</dbReference>
<dbReference type="PANTHER" id="PTHR42693:SF33">
    <property type="entry name" value="ARYLSULFATASE"/>
    <property type="match status" value="1"/>
</dbReference>
<dbReference type="PROSITE" id="PS00149">
    <property type="entry name" value="SULFATASE_2"/>
    <property type="match status" value="1"/>
</dbReference>
<dbReference type="GO" id="GO:0004065">
    <property type="term" value="F:arylsulfatase activity"/>
    <property type="evidence" value="ECO:0007669"/>
    <property type="project" value="TreeGrafter"/>
</dbReference>
<feature type="domain" description="Sulfatase N-terminal" evidence="5">
    <location>
        <begin position="1"/>
        <end position="99"/>
    </location>
</feature>
<protein>
    <recommendedName>
        <fullName evidence="5">Sulfatase N-terminal domain-containing protein</fullName>
    </recommendedName>
</protein>
<keyword evidence="2" id="KW-0479">Metal-binding</keyword>
<comment type="similarity">
    <text evidence="1">Belongs to the sulfatase family.</text>
</comment>
<evidence type="ECO:0000259" key="5">
    <source>
        <dbReference type="Pfam" id="PF00884"/>
    </source>
</evidence>
<dbReference type="InterPro" id="IPR000917">
    <property type="entry name" value="Sulfatase_N"/>
</dbReference>
<dbReference type="EMBL" id="BARW01021171">
    <property type="protein sequence ID" value="GAJ00150.1"/>
    <property type="molecule type" value="Genomic_DNA"/>
</dbReference>
<evidence type="ECO:0000256" key="3">
    <source>
        <dbReference type="ARBA" id="ARBA00022801"/>
    </source>
</evidence>
<dbReference type="SUPFAM" id="SSF53649">
    <property type="entry name" value="Alkaline phosphatase-like"/>
    <property type="match status" value="1"/>
</dbReference>
<comment type="caution">
    <text evidence="6">The sequence shown here is derived from an EMBL/GenBank/DDBJ whole genome shotgun (WGS) entry which is preliminary data.</text>
</comment>
<name>X1V650_9ZZZZ</name>
<dbReference type="GO" id="GO:0046872">
    <property type="term" value="F:metal ion binding"/>
    <property type="evidence" value="ECO:0007669"/>
    <property type="project" value="UniProtKB-KW"/>
</dbReference>
<dbReference type="PROSITE" id="PS00523">
    <property type="entry name" value="SULFATASE_1"/>
    <property type="match status" value="1"/>
</dbReference>
<gene>
    <name evidence="6" type="ORF">S12H4_35623</name>
</gene>
<evidence type="ECO:0000256" key="1">
    <source>
        <dbReference type="ARBA" id="ARBA00008779"/>
    </source>
</evidence>
<dbReference type="Gene3D" id="3.40.720.10">
    <property type="entry name" value="Alkaline Phosphatase, subunit A"/>
    <property type="match status" value="1"/>
</dbReference>
<dbReference type="AlphaFoldDB" id="X1V650"/>
<sequence length="115" mass="12805">MSDDHTSQAFGIYGSRLATLNPTPNLDNIAQEGMIFDNVFCNNSICTPSRASIITGQYPQTNGVLDLEGNIPPERQYLPIEIKKAGYNTAIIGKWHLKKEPETFDYYNVLPGQGR</sequence>
<dbReference type="InterPro" id="IPR017850">
    <property type="entry name" value="Alkaline_phosphatase_core_sf"/>
</dbReference>
<accession>X1V650</accession>
<reference evidence="6" key="1">
    <citation type="journal article" date="2014" name="Front. Microbiol.">
        <title>High frequency of phylogenetically diverse reductive dehalogenase-homologous genes in deep subseafloor sedimentary metagenomes.</title>
        <authorList>
            <person name="Kawai M."/>
            <person name="Futagami T."/>
            <person name="Toyoda A."/>
            <person name="Takaki Y."/>
            <person name="Nishi S."/>
            <person name="Hori S."/>
            <person name="Arai W."/>
            <person name="Tsubouchi T."/>
            <person name="Morono Y."/>
            <person name="Uchiyama I."/>
            <person name="Ito T."/>
            <person name="Fujiyama A."/>
            <person name="Inagaki F."/>
            <person name="Takami H."/>
        </authorList>
    </citation>
    <scope>NUCLEOTIDE SEQUENCE</scope>
    <source>
        <strain evidence="6">Expedition CK06-06</strain>
    </source>
</reference>
<dbReference type="InterPro" id="IPR024607">
    <property type="entry name" value="Sulfatase_CS"/>
</dbReference>
<keyword evidence="3" id="KW-0378">Hydrolase</keyword>
<evidence type="ECO:0000313" key="6">
    <source>
        <dbReference type="EMBL" id="GAJ00150.1"/>
    </source>
</evidence>
<organism evidence="6">
    <name type="scientific">marine sediment metagenome</name>
    <dbReference type="NCBI Taxonomy" id="412755"/>
    <lineage>
        <taxon>unclassified sequences</taxon>
        <taxon>metagenomes</taxon>
        <taxon>ecological metagenomes</taxon>
    </lineage>
</organism>
<evidence type="ECO:0000256" key="4">
    <source>
        <dbReference type="ARBA" id="ARBA00022837"/>
    </source>
</evidence>
<dbReference type="InterPro" id="IPR050738">
    <property type="entry name" value="Sulfatase"/>
</dbReference>
<proteinExistence type="inferred from homology"/>
<keyword evidence="4" id="KW-0106">Calcium</keyword>